<gene>
    <name evidence="3" type="ORF">A9D14_02705</name>
</gene>
<proteinExistence type="predicted"/>
<dbReference type="InterPro" id="IPR016040">
    <property type="entry name" value="NAD(P)-bd_dom"/>
</dbReference>
<dbReference type="SUPFAM" id="SSF51735">
    <property type="entry name" value="NAD(P)-binding Rossmann-fold domains"/>
    <property type="match status" value="1"/>
</dbReference>
<dbReference type="Gene3D" id="3.40.50.720">
    <property type="entry name" value="NAD(P)-binding Rossmann-like Domain"/>
    <property type="match status" value="1"/>
</dbReference>
<evidence type="ECO:0000259" key="2">
    <source>
        <dbReference type="Pfam" id="PF13460"/>
    </source>
</evidence>
<dbReference type="KEGG" id="cman:A9D14_02705"/>
<dbReference type="STRING" id="450378.GCA_001661675_00539"/>
<evidence type="ECO:0000259" key="1">
    <source>
        <dbReference type="Pfam" id="PF04321"/>
    </source>
</evidence>
<dbReference type="Pfam" id="PF13460">
    <property type="entry name" value="NAD_binding_10"/>
    <property type="match status" value="1"/>
</dbReference>
<dbReference type="GO" id="GO:0044877">
    <property type="term" value="F:protein-containing complex binding"/>
    <property type="evidence" value="ECO:0007669"/>
    <property type="project" value="TreeGrafter"/>
</dbReference>
<accession>A0A1Z1FER8</accession>
<dbReference type="EMBL" id="CP019602">
    <property type="protein sequence ID" value="ARU17187.1"/>
    <property type="molecule type" value="Genomic_DNA"/>
</dbReference>
<dbReference type="InterPro" id="IPR051207">
    <property type="entry name" value="ComplexI_NDUFA9_subunit"/>
</dbReference>
<feature type="domain" description="RmlD-like substrate binding" evidence="1">
    <location>
        <begin position="128"/>
        <end position="236"/>
    </location>
</feature>
<dbReference type="Pfam" id="PF04321">
    <property type="entry name" value="RmlD_sub_bind"/>
    <property type="match status" value="1"/>
</dbReference>
<dbReference type="InterPro" id="IPR029903">
    <property type="entry name" value="RmlD-like-bd"/>
</dbReference>
<evidence type="ECO:0000313" key="4">
    <source>
        <dbReference type="Proteomes" id="UP000195807"/>
    </source>
</evidence>
<dbReference type="RefSeq" id="WP_066848019.1">
    <property type="nucleotide sequence ID" value="NZ_CP019602.1"/>
</dbReference>
<dbReference type="InterPro" id="IPR036291">
    <property type="entry name" value="NAD(P)-bd_dom_sf"/>
</dbReference>
<dbReference type="OrthoDB" id="9776313at2"/>
<organism evidence="3 4">
    <name type="scientific">Croceicoccus marinus</name>
    <dbReference type="NCBI Taxonomy" id="450378"/>
    <lineage>
        <taxon>Bacteria</taxon>
        <taxon>Pseudomonadati</taxon>
        <taxon>Pseudomonadota</taxon>
        <taxon>Alphaproteobacteria</taxon>
        <taxon>Sphingomonadales</taxon>
        <taxon>Erythrobacteraceae</taxon>
        <taxon>Croceicoccus</taxon>
    </lineage>
</organism>
<name>A0A1Z1FER8_9SPHN</name>
<sequence>MSVLKGRLVTLIGGSGFFGTHVAQALLERGARLRVAARNPKDAFSLRPLANLGQIQFARADITNEASLNAVIDGADAVVNLVGAFSGNLNAIMGTGAGDVARIAADKGCSAMVHISAIGADPNSSIDYQKFKGEGEIRVLDAFPMATILRPSILFGSDDNFLNMFGGLISSMPVLPVFAPDAKLQPLYVDDAAEAVVSALEDPGKHGGKTYEIAGPETVTMMELNERIAAAQGRKRHFVPLPDMVGSGIASISGFIPGAPINSDQYAMLSQGNTASGDMPGLMRLGIQPRPMSLFLERWMVRYRKHGRFSDDRDI</sequence>
<evidence type="ECO:0000313" key="3">
    <source>
        <dbReference type="EMBL" id="ARU17187.1"/>
    </source>
</evidence>
<dbReference type="CDD" id="cd05271">
    <property type="entry name" value="NDUFA9_like_SDR_a"/>
    <property type="match status" value="1"/>
</dbReference>
<dbReference type="Proteomes" id="UP000195807">
    <property type="component" value="Chromosome"/>
</dbReference>
<dbReference type="AlphaFoldDB" id="A0A1Z1FER8"/>
<protein>
    <submittedName>
        <fullName evidence="3">Complex I NDUFA9 subunit family protein</fullName>
    </submittedName>
</protein>
<dbReference type="PANTHER" id="PTHR12126:SF11">
    <property type="entry name" value="NADH DEHYDROGENASE [UBIQUINONE] 1 ALPHA SUBCOMPLEX SUBUNIT 9, MITOCHONDRIAL"/>
    <property type="match status" value="1"/>
</dbReference>
<feature type="domain" description="NAD(P)-binding" evidence="2">
    <location>
        <begin position="13"/>
        <end position="124"/>
    </location>
</feature>
<keyword evidence="4" id="KW-1185">Reference proteome</keyword>
<dbReference type="PANTHER" id="PTHR12126">
    <property type="entry name" value="NADH-UBIQUINONE OXIDOREDUCTASE 39 KDA SUBUNIT-RELATED"/>
    <property type="match status" value="1"/>
</dbReference>
<reference evidence="3 4" key="1">
    <citation type="submission" date="2017-01" db="EMBL/GenBank/DDBJ databases">
        <title>Complete genome sequence of esterase-producing bacterium Croceicoccus marinus E4A9.</title>
        <authorList>
            <person name="Wu Y.-H."/>
            <person name="Cheng H."/>
            <person name="Xu L."/>
            <person name="Huo Y.-Y."/>
            <person name="Wang C.-S."/>
            <person name="Xu X.-W."/>
        </authorList>
    </citation>
    <scope>NUCLEOTIDE SEQUENCE [LARGE SCALE GENOMIC DNA]</scope>
    <source>
        <strain evidence="3 4">E4A9</strain>
    </source>
</reference>